<organism evidence="2">
    <name type="scientific">uncultured Sphingomonadaceae bacterium</name>
    <dbReference type="NCBI Taxonomy" id="169976"/>
    <lineage>
        <taxon>Bacteria</taxon>
        <taxon>Pseudomonadati</taxon>
        <taxon>Pseudomonadota</taxon>
        <taxon>Alphaproteobacteria</taxon>
        <taxon>Sphingomonadales</taxon>
        <taxon>Sphingomonadaceae</taxon>
        <taxon>environmental samples</taxon>
    </lineage>
</organism>
<gene>
    <name evidence="2" type="ORF">AVDCRST_MAG91-2688</name>
</gene>
<evidence type="ECO:0000313" key="2">
    <source>
        <dbReference type="EMBL" id="CAA9527731.1"/>
    </source>
</evidence>
<feature type="compositionally biased region" description="Basic and acidic residues" evidence="1">
    <location>
        <begin position="29"/>
        <end position="45"/>
    </location>
</feature>
<accession>A0A6J4TN77</accession>
<dbReference type="EMBL" id="CADCVX010000477">
    <property type="protein sequence ID" value="CAA9527731.1"/>
    <property type="molecule type" value="Genomic_DNA"/>
</dbReference>
<proteinExistence type="predicted"/>
<feature type="region of interest" description="Disordered" evidence="1">
    <location>
        <begin position="1"/>
        <end position="53"/>
    </location>
</feature>
<name>A0A6J4TN77_9SPHN</name>
<protein>
    <submittedName>
        <fullName evidence="2">Uncharacterized protein</fullName>
    </submittedName>
</protein>
<dbReference type="AlphaFoldDB" id="A0A6J4TN77"/>
<reference evidence="2" key="1">
    <citation type="submission" date="2020-02" db="EMBL/GenBank/DDBJ databases">
        <authorList>
            <person name="Meier V. D."/>
        </authorList>
    </citation>
    <scope>NUCLEOTIDE SEQUENCE</scope>
    <source>
        <strain evidence="2">AVDCRST_MAG91</strain>
    </source>
</reference>
<evidence type="ECO:0000256" key="1">
    <source>
        <dbReference type="SAM" id="MobiDB-lite"/>
    </source>
</evidence>
<sequence>MPSARIPLPSRISITGGDLGTAPALRLSRPGEPRSDSGRPSEKAGVRTLRSGS</sequence>